<dbReference type="Gene3D" id="1.10.150.130">
    <property type="match status" value="1"/>
</dbReference>
<evidence type="ECO:0000313" key="9">
    <source>
        <dbReference type="Proteomes" id="UP000245728"/>
    </source>
</evidence>
<dbReference type="Pfam" id="PF00589">
    <property type="entry name" value="Phage_integrase"/>
    <property type="match status" value="1"/>
</dbReference>
<dbReference type="GO" id="GO:0015074">
    <property type="term" value="P:DNA integration"/>
    <property type="evidence" value="ECO:0007669"/>
    <property type="project" value="UniProtKB-KW"/>
</dbReference>
<dbReference type="NCBIfam" id="TIGR02249">
    <property type="entry name" value="integrase_gron"/>
    <property type="match status" value="1"/>
</dbReference>
<dbReference type="PROSITE" id="PS51900">
    <property type="entry name" value="CB"/>
    <property type="match status" value="1"/>
</dbReference>
<keyword evidence="3 5" id="KW-0238">DNA-binding</keyword>
<evidence type="ECO:0000256" key="4">
    <source>
        <dbReference type="ARBA" id="ARBA00023172"/>
    </source>
</evidence>
<dbReference type="InterPro" id="IPR011010">
    <property type="entry name" value="DNA_brk_join_enz"/>
</dbReference>
<feature type="domain" description="Tyr recombinase" evidence="6">
    <location>
        <begin position="101"/>
        <end position="314"/>
    </location>
</feature>
<evidence type="ECO:0000256" key="3">
    <source>
        <dbReference type="ARBA" id="ARBA00023125"/>
    </source>
</evidence>
<dbReference type="PANTHER" id="PTHR30349">
    <property type="entry name" value="PHAGE INTEGRASE-RELATED"/>
    <property type="match status" value="1"/>
</dbReference>
<keyword evidence="4" id="KW-0233">DNA recombination</keyword>
<dbReference type="InterPro" id="IPR013762">
    <property type="entry name" value="Integrase-like_cat_sf"/>
</dbReference>
<dbReference type="AlphaFoldDB" id="A0A2S2DZI2"/>
<dbReference type="InterPro" id="IPR004107">
    <property type="entry name" value="Integrase_SAM-like_N"/>
</dbReference>
<dbReference type="InterPro" id="IPR044068">
    <property type="entry name" value="CB"/>
</dbReference>
<name>A0A2S2DZI2_9ALTE</name>
<dbReference type="Proteomes" id="UP000245728">
    <property type="component" value="Chromosome"/>
</dbReference>
<comment type="similarity">
    <text evidence="1">Belongs to the 'phage' integrase family.</text>
</comment>
<dbReference type="InterPro" id="IPR050090">
    <property type="entry name" value="Tyrosine_recombinase_XerCD"/>
</dbReference>
<dbReference type="GO" id="GO:0006310">
    <property type="term" value="P:DNA recombination"/>
    <property type="evidence" value="ECO:0007669"/>
    <property type="project" value="UniProtKB-KW"/>
</dbReference>
<dbReference type="EMBL" id="CP029347">
    <property type="protein sequence ID" value="AWL10692.1"/>
    <property type="molecule type" value="Genomic_DNA"/>
</dbReference>
<dbReference type="PROSITE" id="PS51898">
    <property type="entry name" value="TYR_RECOMBINASE"/>
    <property type="match status" value="1"/>
</dbReference>
<dbReference type="InterPro" id="IPR010998">
    <property type="entry name" value="Integrase_recombinase_N"/>
</dbReference>
<dbReference type="PANTHER" id="PTHR30349:SF64">
    <property type="entry name" value="PROPHAGE INTEGRASE INTD-RELATED"/>
    <property type="match status" value="1"/>
</dbReference>
<keyword evidence="9" id="KW-1185">Reference proteome</keyword>
<evidence type="ECO:0000256" key="2">
    <source>
        <dbReference type="ARBA" id="ARBA00022908"/>
    </source>
</evidence>
<dbReference type="Gene3D" id="1.10.443.10">
    <property type="entry name" value="Intergrase catalytic core"/>
    <property type="match status" value="1"/>
</dbReference>
<gene>
    <name evidence="8" type="ORF">HMF8227_00184</name>
</gene>
<dbReference type="InterPro" id="IPR002104">
    <property type="entry name" value="Integrase_catalytic"/>
</dbReference>
<dbReference type="InterPro" id="IPR011946">
    <property type="entry name" value="Integrase_integron-type"/>
</dbReference>
<evidence type="ECO:0000256" key="1">
    <source>
        <dbReference type="ARBA" id="ARBA00008857"/>
    </source>
</evidence>
<dbReference type="KEGG" id="salh:HMF8227_00184"/>
<dbReference type="SUPFAM" id="SSF56349">
    <property type="entry name" value="DNA breaking-rejoining enzymes"/>
    <property type="match status" value="1"/>
</dbReference>
<evidence type="ECO:0000313" key="8">
    <source>
        <dbReference type="EMBL" id="AWL10692.1"/>
    </source>
</evidence>
<sequence>MPKSQFMESVRAALRTRQYSIRTEKCYLYWVRQFIRFNAMLHPENMNNEHVERFLTDLAVAKKVSPSTQNLALCAIVFMYRYVIGRELEGLNYGYTRTPKNLPAVLSPSEVKTIMEQLHGRAKLITALLYGSGLRIHEALRLRVKDINFYDRSVFVFRGKGRKDRYTLLPSGLVQGLMQQMEKVRESHNADLAEGFGATSVPASLKRKYQSALNDYAWQYLFPSDVRCQHPVDGYICRHHWHTSSYRRQLRAAVVKSNLPKRVTAHTFRHSFATRLLEQGTDIRTVQELLGHTDLKTTEIYTHVLGSRRAGVLSPVDGIINTKQQNS</sequence>
<evidence type="ECO:0000259" key="7">
    <source>
        <dbReference type="PROSITE" id="PS51900"/>
    </source>
</evidence>
<accession>A0A2S2DZI2</accession>
<reference evidence="8 9" key="1">
    <citation type="submission" date="2018-05" db="EMBL/GenBank/DDBJ databases">
        <title>Salinimonas sp. HMF8227 Genome sequencing and assembly.</title>
        <authorList>
            <person name="Kang H."/>
            <person name="Kang J."/>
            <person name="Cha I."/>
            <person name="Kim H."/>
            <person name="Joh K."/>
        </authorList>
    </citation>
    <scope>NUCLEOTIDE SEQUENCE [LARGE SCALE GENOMIC DNA]</scope>
    <source>
        <strain evidence="8 9">HMF8227</strain>
    </source>
</reference>
<proteinExistence type="inferred from homology"/>
<dbReference type="RefSeq" id="WP_109338387.1">
    <property type="nucleotide sequence ID" value="NZ_CP029347.1"/>
</dbReference>
<evidence type="ECO:0000256" key="5">
    <source>
        <dbReference type="PROSITE-ProRule" id="PRU01248"/>
    </source>
</evidence>
<dbReference type="GO" id="GO:0003677">
    <property type="term" value="F:DNA binding"/>
    <property type="evidence" value="ECO:0007669"/>
    <property type="project" value="UniProtKB-UniRule"/>
</dbReference>
<dbReference type="Pfam" id="PF13495">
    <property type="entry name" value="Phage_int_SAM_4"/>
    <property type="match status" value="1"/>
</dbReference>
<organism evidence="8 9">
    <name type="scientific">Saliniradius amylolyticus</name>
    <dbReference type="NCBI Taxonomy" id="2183582"/>
    <lineage>
        <taxon>Bacteria</taxon>
        <taxon>Pseudomonadati</taxon>
        <taxon>Pseudomonadota</taxon>
        <taxon>Gammaproteobacteria</taxon>
        <taxon>Alteromonadales</taxon>
        <taxon>Alteromonadaceae</taxon>
        <taxon>Saliniradius</taxon>
    </lineage>
</organism>
<dbReference type="OrthoDB" id="9801717at2"/>
<keyword evidence="2" id="KW-0229">DNA integration</keyword>
<protein>
    <submittedName>
        <fullName evidence="8">Integrase/recombinase</fullName>
    </submittedName>
</protein>
<evidence type="ECO:0000259" key="6">
    <source>
        <dbReference type="PROSITE" id="PS51898"/>
    </source>
</evidence>
<feature type="domain" description="Core-binding (CB)" evidence="7">
    <location>
        <begin position="1"/>
        <end position="84"/>
    </location>
</feature>